<dbReference type="SUPFAM" id="SSF53671">
    <property type="entry name" value="Aspartate/ornithine carbamoyltransferase"/>
    <property type="match status" value="1"/>
</dbReference>
<comment type="catalytic activity">
    <reaction evidence="7">
        <text>carbamoyl phosphate + L-aspartate = N-carbamoyl-L-aspartate + phosphate + H(+)</text>
        <dbReference type="Rhea" id="RHEA:20013"/>
        <dbReference type="ChEBI" id="CHEBI:15378"/>
        <dbReference type="ChEBI" id="CHEBI:29991"/>
        <dbReference type="ChEBI" id="CHEBI:32814"/>
        <dbReference type="ChEBI" id="CHEBI:43474"/>
        <dbReference type="ChEBI" id="CHEBI:58228"/>
        <dbReference type="EC" id="2.1.3.2"/>
    </reaction>
</comment>
<comment type="similarity">
    <text evidence="2">Belongs to the aspartate/ornithine carbamoyltransferase superfamily. ATCase family.</text>
</comment>
<dbReference type="Proteomes" id="UP000183994">
    <property type="component" value="Unassembled WGS sequence"/>
</dbReference>
<feature type="domain" description="Aspartate/ornithine carbamoyltransferase Asp/Orn-binding" evidence="10">
    <location>
        <begin position="188"/>
        <end position="339"/>
    </location>
</feature>
<proteinExistence type="inferred from homology"/>
<dbReference type="Pfam" id="PF02729">
    <property type="entry name" value="OTCace_N"/>
    <property type="match status" value="1"/>
</dbReference>
<dbReference type="InterPro" id="IPR036901">
    <property type="entry name" value="Asp/Orn_carbamoylTrfase_sf"/>
</dbReference>
<dbReference type="PANTHER" id="PTHR45753">
    <property type="entry name" value="ORNITHINE CARBAMOYLTRANSFERASE, MITOCHONDRIAL"/>
    <property type="match status" value="1"/>
</dbReference>
<evidence type="ECO:0000259" key="10">
    <source>
        <dbReference type="Pfam" id="PF00185"/>
    </source>
</evidence>
<dbReference type="GO" id="GO:0006207">
    <property type="term" value="P:'de novo' pyrimidine nucleobase biosynthetic process"/>
    <property type="evidence" value="ECO:0007669"/>
    <property type="project" value="InterPro"/>
</dbReference>
<dbReference type="GO" id="GO:0016597">
    <property type="term" value="F:amino acid binding"/>
    <property type="evidence" value="ECO:0007669"/>
    <property type="project" value="InterPro"/>
</dbReference>
<dbReference type="GO" id="GO:0004070">
    <property type="term" value="F:aspartate carbamoyltransferase activity"/>
    <property type="evidence" value="ECO:0007669"/>
    <property type="project" value="UniProtKB-UniRule"/>
</dbReference>
<keyword evidence="5" id="KW-0665">Pyrimidine biosynthesis</keyword>
<name>A0A1M6E3T7_9BACT</name>
<feature type="domain" description="Aspartate/ornithine carbamoyltransferase carbamoyl-P binding" evidence="11">
    <location>
        <begin position="28"/>
        <end position="177"/>
    </location>
</feature>
<keyword evidence="13" id="KW-1185">Reference proteome</keyword>
<reference evidence="13" key="1">
    <citation type="submission" date="2016-11" db="EMBL/GenBank/DDBJ databases">
        <authorList>
            <person name="Varghese N."/>
            <person name="Submissions S."/>
        </authorList>
    </citation>
    <scope>NUCLEOTIDE SEQUENCE [LARGE SCALE GENOMIC DNA]</scope>
    <source>
        <strain evidence="13">DSM 16219</strain>
    </source>
</reference>
<evidence type="ECO:0000256" key="4">
    <source>
        <dbReference type="ARBA" id="ARBA00022679"/>
    </source>
</evidence>
<accession>A0A1M6E3T7</accession>
<evidence type="ECO:0000256" key="5">
    <source>
        <dbReference type="ARBA" id="ARBA00022975"/>
    </source>
</evidence>
<dbReference type="FunFam" id="3.40.50.1370:FF:000002">
    <property type="entry name" value="Aspartate carbamoyltransferase 2"/>
    <property type="match status" value="1"/>
</dbReference>
<dbReference type="STRING" id="1121393.SAMN02745216_00547"/>
<keyword evidence="4 9" id="KW-0808">Transferase</keyword>
<dbReference type="GO" id="GO:0006520">
    <property type="term" value="P:amino acid metabolic process"/>
    <property type="evidence" value="ECO:0007669"/>
    <property type="project" value="InterPro"/>
</dbReference>
<evidence type="ECO:0000256" key="7">
    <source>
        <dbReference type="ARBA" id="ARBA00048859"/>
    </source>
</evidence>
<dbReference type="Pfam" id="PF00185">
    <property type="entry name" value="OTCace"/>
    <property type="match status" value="1"/>
</dbReference>
<dbReference type="InterPro" id="IPR002082">
    <property type="entry name" value="Asp_carbamoyltransf"/>
</dbReference>
<dbReference type="PRINTS" id="PR00101">
    <property type="entry name" value="ATCASE"/>
</dbReference>
<gene>
    <name evidence="12" type="ORF">SAMN02745216_00547</name>
</gene>
<dbReference type="OrthoDB" id="9774690at2"/>
<evidence type="ECO:0000256" key="9">
    <source>
        <dbReference type="RuleBase" id="RU003634"/>
    </source>
</evidence>
<dbReference type="InterPro" id="IPR006132">
    <property type="entry name" value="Asp/Orn_carbamoyltranf_P-bd"/>
</dbReference>
<dbReference type="RefSeq" id="WP_083610725.1">
    <property type="nucleotide sequence ID" value="NZ_FQZU01000002.1"/>
</dbReference>
<evidence type="ECO:0000256" key="1">
    <source>
        <dbReference type="ARBA" id="ARBA00004852"/>
    </source>
</evidence>
<dbReference type="Gene3D" id="3.40.50.1370">
    <property type="entry name" value="Aspartate/ornithine carbamoyltransferase"/>
    <property type="match status" value="2"/>
</dbReference>
<dbReference type="InterPro" id="IPR006130">
    <property type="entry name" value="Asp/Orn_carbamoylTrfase"/>
</dbReference>
<dbReference type="NCBIfam" id="TIGR00670">
    <property type="entry name" value="asp_carb_tr"/>
    <property type="match status" value="1"/>
</dbReference>
<dbReference type="PANTHER" id="PTHR45753:SF6">
    <property type="entry name" value="ASPARTATE CARBAMOYLTRANSFERASE"/>
    <property type="match status" value="1"/>
</dbReference>
<evidence type="ECO:0000256" key="8">
    <source>
        <dbReference type="NCBIfam" id="TIGR00670"/>
    </source>
</evidence>
<evidence type="ECO:0000256" key="6">
    <source>
        <dbReference type="ARBA" id="ARBA00043884"/>
    </source>
</evidence>
<dbReference type="AlphaFoldDB" id="A0A1M6E3T7"/>
<dbReference type="UniPathway" id="UPA00070">
    <property type="reaction ID" value="UER00116"/>
</dbReference>
<dbReference type="PRINTS" id="PR00100">
    <property type="entry name" value="AOTCASE"/>
</dbReference>
<evidence type="ECO:0000259" key="11">
    <source>
        <dbReference type="Pfam" id="PF02729"/>
    </source>
</evidence>
<evidence type="ECO:0000313" key="12">
    <source>
        <dbReference type="EMBL" id="SHI80167.1"/>
    </source>
</evidence>
<comment type="pathway">
    <text evidence="1">Pyrimidine metabolism; UMP biosynthesis via de novo pathway; (S)-dihydroorotate from bicarbonate: step 2/3.</text>
</comment>
<dbReference type="GO" id="GO:0044205">
    <property type="term" value="P:'de novo' UMP biosynthetic process"/>
    <property type="evidence" value="ECO:0007669"/>
    <property type="project" value="UniProtKB-UniPathway"/>
</dbReference>
<comment type="function">
    <text evidence="6">Catalyzes the condensation of carbamoyl phosphate and aspartate to form carbamoyl aspartate and inorganic phosphate, the committed step in the de novo pyrimidine nucleotide biosynthesis pathway.</text>
</comment>
<dbReference type="InterPro" id="IPR006131">
    <property type="entry name" value="Asp_carbamoyltransf_Asp/Orn-bd"/>
</dbReference>
<dbReference type="EC" id="2.1.3.2" evidence="3 8"/>
<sequence>MPYPYEKLTKLPTREKLTLLMRNEKLFHIIFAEQFGKKTLDLLFGVATKLRKIAKSREGQDFLGNLLAHKSAMLYFTQPSTRTYLSFVRACQFLGMNYAEVRDPSISSSFKGESDIDGVRTFSNYFDLIIMRHAEGGFAERVAYLMNETGRPIPVISAGAGPDEHPTQALLDLYTLNRSFGERAGGINGIHIAFMGDVARGRTVRSLAKLLTRYENITMSFVSPPELKIKEDLRKWLDRRGATFQEIEDVNTIIKDIDAIYVTRIQDEYKDESIVEDEVNYEPYCLTMEQVNLMKPTAIVMHPLPRRDELDVRIDQDPRAAYWKQERNGMWIRAALVAYVFNADSMINHYYTENYSH</sequence>
<dbReference type="EMBL" id="FQZU01000002">
    <property type="protein sequence ID" value="SHI80167.1"/>
    <property type="molecule type" value="Genomic_DNA"/>
</dbReference>
<protein>
    <recommendedName>
        <fullName evidence="3 8">Aspartate carbamoyltransferase</fullName>
        <ecNumber evidence="3 8">2.1.3.2</ecNumber>
    </recommendedName>
</protein>
<evidence type="ECO:0000256" key="2">
    <source>
        <dbReference type="ARBA" id="ARBA00008896"/>
    </source>
</evidence>
<evidence type="ECO:0000256" key="3">
    <source>
        <dbReference type="ARBA" id="ARBA00013008"/>
    </source>
</evidence>
<evidence type="ECO:0000313" key="13">
    <source>
        <dbReference type="Proteomes" id="UP000183994"/>
    </source>
</evidence>
<organism evidence="12 13">
    <name type="scientific">Desulfatibacillum alkenivorans DSM 16219</name>
    <dbReference type="NCBI Taxonomy" id="1121393"/>
    <lineage>
        <taxon>Bacteria</taxon>
        <taxon>Pseudomonadati</taxon>
        <taxon>Thermodesulfobacteriota</taxon>
        <taxon>Desulfobacteria</taxon>
        <taxon>Desulfobacterales</taxon>
        <taxon>Desulfatibacillaceae</taxon>
        <taxon>Desulfatibacillum</taxon>
    </lineage>
</organism>